<dbReference type="InterPro" id="IPR051208">
    <property type="entry name" value="Class-I_Fumarase/Tartrate_DH"/>
</dbReference>
<evidence type="ECO:0000313" key="8">
    <source>
        <dbReference type="EMBL" id="TCS64613.1"/>
    </source>
</evidence>
<evidence type="ECO:0000313" key="9">
    <source>
        <dbReference type="Proteomes" id="UP000295696"/>
    </source>
</evidence>
<keyword evidence="3" id="KW-0479">Metal-binding</keyword>
<dbReference type="RefSeq" id="WP_207906006.1">
    <property type="nucleotide sequence ID" value="NZ_SLZU01000005.1"/>
</dbReference>
<dbReference type="EMBL" id="SLZU01000005">
    <property type="protein sequence ID" value="TCS64613.1"/>
    <property type="molecule type" value="Genomic_DNA"/>
</dbReference>
<dbReference type="Pfam" id="PF05681">
    <property type="entry name" value="Fumerase"/>
    <property type="match status" value="1"/>
</dbReference>
<dbReference type="InterPro" id="IPR004646">
    <property type="entry name" value="Fe-S_hydro-lyase_TtdA-typ_cat"/>
</dbReference>
<comment type="caution">
    <text evidence="8">The sequence shown here is derived from an EMBL/GenBank/DDBJ whole genome shotgun (WGS) entry which is preliminary data.</text>
</comment>
<sequence length="304" mass="33236">MATPGADQLRIGSSQVPITDDMIHTATRELYSRSLRKVPEDAKEGLRAAMKVESSEIARRTLDLQLKSAELAERKDRFVCSDSGVPTYFVKIGSKAELDCDLKASIRSGYEELVDTIDPPLLKHVTNPLTRERGYHGKDMPLVSYDFESGADYVEIICSPKALGSGRWAALELFTFPSLEEIETYVLDVAIKAGAQHCPPVIMGVGIGGSFDFCASMAKKQTLRPIGQVNPEPTLAAMEDRLKTAVNGLGFGPMGTGGDTTVLGVHVDYASGHGFTPVAVCFNCWINRRTSVRMWNDGRMEWGE</sequence>
<evidence type="ECO:0000256" key="4">
    <source>
        <dbReference type="ARBA" id="ARBA00023004"/>
    </source>
</evidence>
<feature type="domain" description="Fe-S hydro-lyase tartrate dehydratase alpha-type catalytic" evidence="7">
    <location>
        <begin position="26"/>
        <end position="292"/>
    </location>
</feature>
<comment type="similarity">
    <text evidence="1">Belongs to the class-I fumarase family.</text>
</comment>
<dbReference type="Proteomes" id="UP000295696">
    <property type="component" value="Unassembled WGS sequence"/>
</dbReference>
<protein>
    <submittedName>
        <fullName evidence="8">Fumarate hydratase subunit alpha</fullName>
    </submittedName>
</protein>
<keyword evidence="2" id="KW-0004">4Fe-4S</keyword>
<accession>A0A4R3JH20</accession>
<dbReference type="AlphaFoldDB" id="A0A4R3JH20"/>
<gene>
    <name evidence="8" type="ORF">EDD52_105174</name>
</gene>
<organism evidence="8 9">
    <name type="scientific">Primorskyibacter sedentarius</name>
    <dbReference type="NCBI Taxonomy" id="745311"/>
    <lineage>
        <taxon>Bacteria</taxon>
        <taxon>Pseudomonadati</taxon>
        <taxon>Pseudomonadota</taxon>
        <taxon>Alphaproteobacteria</taxon>
        <taxon>Rhodobacterales</taxon>
        <taxon>Roseobacteraceae</taxon>
        <taxon>Primorskyibacter</taxon>
    </lineage>
</organism>
<dbReference type="GO" id="GO:0046872">
    <property type="term" value="F:metal ion binding"/>
    <property type="evidence" value="ECO:0007669"/>
    <property type="project" value="UniProtKB-KW"/>
</dbReference>
<name>A0A4R3JH20_9RHOB</name>
<dbReference type="GO" id="GO:0016829">
    <property type="term" value="F:lyase activity"/>
    <property type="evidence" value="ECO:0007669"/>
    <property type="project" value="UniProtKB-KW"/>
</dbReference>
<dbReference type="PANTHER" id="PTHR30389">
    <property type="entry name" value="FUMARATE HYDRATASE-RELATED"/>
    <property type="match status" value="1"/>
</dbReference>
<dbReference type="PANTHER" id="PTHR30389:SF17">
    <property type="entry name" value="L(+)-TARTRATE DEHYDRATASE SUBUNIT ALPHA-RELATED"/>
    <property type="match status" value="1"/>
</dbReference>
<proteinExistence type="inferred from homology"/>
<dbReference type="GO" id="GO:0051539">
    <property type="term" value="F:4 iron, 4 sulfur cluster binding"/>
    <property type="evidence" value="ECO:0007669"/>
    <property type="project" value="UniProtKB-KW"/>
</dbReference>
<evidence type="ECO:0000256" key="6">
    <source>
        <dbReference type="ARBA" id="ARBA00023239"/>
    </source>
</evidence>
<keyword evidence="4" id="KW-0408">Iron</keyword>
<evidence type="ECO:0000256" key="5">
    <source>
        <dbReference type="ARBA" id="ARBA00023014"/>
    </source>
</evidence>
<keyword evidence="5" id="KW-0411">Iron-sulfur</keyword>
<evidence type="ECO:0000259" key="7">
    <source>
        <dbReference type="Pfam" id="PF05681"/>
    </source>
</evidence>
<evidence type="ECO:0000256" key="3">
    <source>
        <dbReference type="ARBA" id="ARBA00022723"/>
    </source>
</evidence>
<reference evidence="8 9" key="1">
    <citation type="submission" date="2019-03" db="EMBL/GenBank/DDBJ databases">
        <title>Genomic Encyclopedia of Type Strains, Phase IV (KMG-IV): sequencing the most valuable type-strain genomes for metagenomic binning, comparative biology and taxonomic classification.</title>
        <authorList>
            <person name="Goeker M."/>
        </authorList>
    </citation>
    <scope>NUCLEOTIDE SEQUENCE [LARGE SCALE GENOMIC DNA]</scope>
    <source>
        <strain evidence="8 9">DSM 104836</strain>
    </source>
</reference>
<keyword evidence="9" id="KW-1185">Reference proteome</keyword>
<dbReference type="NCBIfam" id="TIGR00722">
    <property type="entry name" value="ttdA_fumA_fumB"/>
    <property type="match status" value="1"/>
</dbReference>
<evidence type="ECO:0000256" key="1">
    <source>
        <dbReference type="ARBA" id="ARBA00008876"/>
    </source>
</evidence>
<evidence type="ECO:0000256" key="2">
    <source>
        <dbReference type="ARBA" id="ARBA00022485"/>
    </source>
</evidence>
<keyword evidence="6" id="KW-0456">Lyase</keyword>